<dbReference type="STRING" id="1817867.A3F83_15070"/>
<evidence type="ECO:0000313" key="2">
    <source>
        <dbReference type="Proteomes" id="UP000179129"/>
    </source>
</evidence>
<dbReference type="Proteomes" id="UP000179129">
    <property type="component" value="Unassembled WGS sequence"/>
</dbReference>
<proteinExistence type="predicted"/>
<dbReference type="InterPro" id="IPR004155">
    <property type="entry name" value="PBS_lyase_HEAT"/>
</dbReference>
<evidence type="ECO:0008006" key="3">
    <source>
        <dbReference type="Google" id="ProtNLM"/>
    </source>
</evidence>
<dbReference type="SUPFAM" id="SSF48371">
    <property type="entry name" value="ARM repeat"/>
    <property type="match status" value="1"/>
</dbReference>
<protein>
    <recommendedName>
        <fullName evidence="3">HEAT repeat domain-containing protein</fullName>
    </recommendedName>
</protein>
<dbReference type="EMBL" id="MFIX01000217">
    <property type="protein sequence ID" value="OGG01242.1"/>
    <property type="molecule type" value="Genomic_DNA"/>
</dbReference>
<comment type="caution">
    <text evidence="1">The sequence shown here is derived from an EMBL/GenBank/DDBJ whole genome shotgun (WGS) entry which is preliminary data.</text>
</comment>
<dbReference type="AlphaFoldDB" id="A0A1F5YMW7"/>
<dbReference type="InterPro" id="IPR016024">
    <property type="entry name" value="ARM-type_fold"/>
</dbReference>
<reference evidence="1 2" key="1">
    <citation type="journal article" date="2016" name="Nat. Commun.">
        <title>Thousands of microbial genomes shed light on interconnected biogeochemical processes in an aquifer system.</title>
        <authorList>
            <person name="Anantharaman K."/>
            <person name="Brown C.T."/>
            <person name="Hug L.A."/>
            <person name="Sharon I."/>
            <person name="Castelle C.J."/>
            <person name="Probst A.J."/>
            <person name="Thomas B.C."/>
            <person name="Singh A."/>
            <person name="Wilkins M.J."/>
            <person name="Karaoz U."/>
            <person name="Brodie E.L."/>
            <person name="Williams K.H."/>
            <person name="Hubbard S.S."/>
            <person name="Banfield J.F."/>
        </authorList>
    </citation>
    <scope>NUCLEOTIDE SEQUENCE [LARGE SCALE GENOMIC DNA]</scope>
</reference>
<accession>A0A1F5YMW7</accession>
<organism evidence="1 2">
    <name type="scientific">Candidatus Glassbacteria bacterium RIFCSPLOWO2_12_FULL_58_11</name>
    <dbReference type="NCBI Taxonomy" id="1817867"/>
    <lineage>
        <taxon>Bacteria</taxon>
        <taxon>Candidatus Glassiibacteriota</taxon>
    </lineage>
</organism>
<dbReference type="InterPro" id="IPR011989">
    <property type="entry name" value="ARM-like"/>
</dbReference>
<name>A0A1F5YMW7_9BACT</name>
<evidence type="ECO:0000313" key="1">
    <source>
        <dbReference type="EMBL" id="OGG01242.1"/>
    </source>
</evidence>
<dbReference type="Gene3D" id="1.25.10.10">
    <property type="entry name" value="Leucine-rich Repeat Variant"/>
    <property type="match status" value="1"/>
</dbReference>
<sequence length="206" mass="22679">MDPLEFKPLDNGSREAILEYIRSRIDEADPVKLRQAMLSLGWVEDREELAGPLMVLVTGGKPDVALAALDGLSLLGIRDCEKPLARHIVNLFKANESAYGAVRCECIRVLGKVGTRRCVPFLAELVRSAAPATDSDKEAAVEALVSLAERRARGISELLEELRLVTGGVVRESIICALQELNLHKWEEQGFLTIEADIEREGSLFD</sequence>
<dbReference type="Pfam" id="PF03130">
    <property type="entry name" value="HEAT_PBS"/>
    <property type="match status" value="1"/>
</dbReference>
<gene>
    <name evidence="1" type="ORF">A3F83_15070</name>
</gene>